<dbReference type="GO" id="GO:0008757">
    <property type="term" value="F:S-adenosylmethionine-dependent methyltransferase activity"/>
    <property type="evidence" value="ECO:0007669"/>
    <property type="project" value="InterPro"/>
</dbReference>
<dbReference type="AlphaFoldDB" id="A0A935W5R0"/>
<sequence length="216" mass="24183">MLTDKPAHQRPEVADFWDYLFRSGTTPWEAGRAPLALRDFAVRYETHDFVEHTAQHATPESQPRVLIPGCGSAWDAAFLASRGWSVTALDFSTAAVASARATLGDSWQGTLLLADFFSFDLGTAFDVIYERAFLCALPRHRCANYAQRMAELLPPGGVLAGFFFLSDEARGPPFGILPQQLDNLLAPDFARREDRPVDDSLPVFAGHERWQVWQRR</sequence>
<evidence type="ECO:0000256" key="2">
    <source>
        <dbReference type="ARBA" id="ARBA00022603"/>
    </source>
</evidence>
<evidence type="ECO:0000256" key="1">
    <source>
        <dbReference type="ARBA" id="ARBA00022553"/>
    </source>
</evidence>
<dbReference type="PROSITE" id="PS51585">
    <property type="entry name" value="SAM_MT_TPMT"/>
    <property type="match status" value="1"/>
</dbReference>
<keyword evidence="2 5" id="KW-0489">Methyltransferase</keyword>
<protein>
    <submittedName>
        <fullName evidence="5">Methyltransferase domain-containing protein</fullName>
    </submittedName>
</protein>
<dbReference type="PANTHER" id="PTHR32183:SF6">
    <property type="entry name" value="CYSTEINE SULFINATE DESULFINASE_CYSTEINE DESULFURASE AND RELATED ENZYMES"/>
    <property type="match status" value="1"/>
</dbReference>
<dbReference type="SUPFAM" id="SSF53335">
    <property type="entry name" value="S-adenosyl-L-methionine-dependent methyltransferases"/>
    <property type="match status" value="1"/>
</dbReference>
<proteinExistence type="predicted"/>
<organism evidence="5 6">
    <name type="scientific">Candidatus Accumulibacter affinis</name>
    <dbReference type="NCBI Taxonomy" id="2954384"/>
    <lineage>
        <taxon>Bacteria</taxon>
        <taxon>Pseudomonadati</taxon>
        <taxon>Pseudomonadota</taxon>
        <taxon>Betaproteobacteria</taxon>
        <taxon>Candidatus Accumulibacter</taxon>
    </lineage>
</organism>
<name>A0A935W5R0_9PROT</name>
<dbReference type="Proteomes" id="UP000706151">
    <property type="component" value="Unassembled WGS sequence"/>
</dbReference>
<dbReference type="CDD" id="cd02440">
    <property type="entry name" value="AdoMet_MTases"/>
    <property type="match status" value="1"/>
</dbReference>
<dbReference type="Pfam" id="PF05724">
    <property type="entry name" value="TPMT"/>
    <property type="match status" value="1"/>
</dbReference>
<gene>
    <name evidence="5" type="ORF">IPK02_15390</name>
</gene>
<comment type="caution">
    <text evidence="5">The sequence shown here is derived from an EMBL/GenBank/DDBJ whole genome shotgun (WGS) entry which is preliminary data.</text>
</comment>
<evidence type="ECO:0000256" key="3">
    <source>
        <dbReference type="ARBA" id="ARBA00022679"/>
    </source>
</evidence>
<keyword evidence="3" id="KW-0808">Transferase</keyword>
<keyword evidence="4" id="KW-0949">S-adenosyl-L-methionine</keyword>
<dbReference type="EMBL" id="JADJOT010000010">
    <property type="protein sequence ID" value="MBK7955213.1"/>
    <property type="molecule type" value="Genomic_DNA"/>
</dbReference>
<keyword evidence="1" id="KW-0597">Phosphoprotein</keyword>
<evidence type="ECO:0000313" key="6">
    <source>
        <dbReference type="Proteomes" id="UP000706151"/>
    </source>
</evidence>
<dbReference type="InterPro" id="IPR008854">
    <property type="entry name" value="TPMT"/>
</dbReference>
<dbReference type="PANTHER" id="PTHR32183">
    <property type="match status" value="1"/>
</dbReference>
<evidence type="ECO:0000313" key="5">
    <source>
        <dbReference type="EMBL" id="MBK7955213.1"/>
    </source>
</evidence>
<dbReference type="GO" id="GO:0032259">
    <property type="term" value="P:methylation"/>
    <property type="evidence" value="ECO:0007669"/>
    <property type="project" value="UniProtKB-KW"/>
</dbReference>
<evidence type="ECO:0000256" key="4">
    <source>
        <dbReference type="ARBA" id="ARBA00022691"/>
    </source>
</evidence>
<dbReference type="Gene3D" id="3.40.50.150">
    <property type="entry name" value="Vaccinia Virus protein VP39"/>
    <property type="match status" value="1"/>
</dbReference>
<accession>A0A935W5R0</accession>
<reference evidence="5 6" key="1">
    <citation type="submission" date="2020-10" db="EMBL/GenBank/DDBJ databases">
        <title>Connecting structure to function with the recovery of over 1000 high-quality activated sludge metagenome-assembled genomes encoding full-length rRNA genes using long-read sequencing.</title>
        <authorList>
            <person name="Singleton C.M."/>
            <person name="Petriglieri F."/>
            <person name="Kristensen J.M."/>
            <person name="Kirkegaard R.H."/>
            <person name="Michaelsen T.Y."/>
            <person name="Andersen M.H."/>
            <person name="Karst S.M."/>
            <person name="Dueholm M.S."/>
            <person name="Nielsen P.H."/>
            <person name="Albertsen M."/>
        </authorList>
    </citation>
    <scope>NUCLEOTIDE SEQUENCE [LARGE SCALE GENOMIC DNA]</scope>
    <source>
        <strain evidence="5">Fred_18-Q3-R57-64_BAT3C.720</strain>
    </source>
</reference>
<dbReference type="InterPro" id="IPR029063">
    <property type="entry name" value="SAM-dependent_MTases_sf"/>
</dbReference>